<dbReference type="GO" id="GO:0046872">
    <property type="term" value="F:metal ion binding"/>
    <property type="evidence" value="ECO:0007669"/>
    <property type="project" value="UniProtKB-UniRule"/>
</dbReference>
<evidence type="ECO:0000256" key="1">
    <source>
        <dbReference type="ARBA" id="ARBA00004589"/>
    </source>
</evidence>
<keyword evidence="7 9" id="KW-1015">Disulfide bond</keyword>
<keyword evidence="9" id="KW-0479">Metal-binding</keyword>
<reference evidence="12 13" key="1">
    <citation type="submission" date="2017-10" db="EMBL/GenBank/DDBJ databases">
        <title>Comparative genomics in systemic dimorphic fungi from Ajellomycetaceae.</title>
        <authorList>
            <person name="Munoz J.F."/>
            <person name="Mcewen J.G."/>
            <person name="Clay O.K."/>
            <person name="Cuomo C.A."/>
        </authorList>
    </citation>
    <scope>NUCLEOTIDE SEQUENCE [LARGE SCALE GENOMIC DNA]</scope>
    <source>
        <strain evidence="12 13">UAMH130</strain>
    </source>
</reference>
<dbReference type="InterPro" id="IPR008427">
    <property type="entry name" value="Extracellular_membr_CFEM_dom"/>
</dbReference>
<dbReference type="Proteomes" id="UP000224080">
    <property type="component" value="Unassembled WGS sequence"/>
</dbReference>
<protein>
    <recommendedName>
        <fullName evidence="11">CFEM domain-containing protein</fullName>
    </recommendedName>
</protein>
<sequence length="95" mass="10541">MKLTPFLPALSIVLALCAPAYSQTDNRIPKCALPCQEAVERVTTCRKDDYKCICQRENFEKIATASAPCVYRRCGISVTLSELVPAMNKICEAQK</sequence>
<comment type="similarity">
    <text evidence="3">Belongs to the RBT5 family.</text>
</comment>
<keyword evidence="4" id="KW-0964">Secreted</keyword>
<organism evidence="12 13">
    <name type="scientific">Blastomyces parvus</name>
    <dbReference type="NCBI Taxonomy" id="2060905"/>
    <lineage>
        <taxon>Eukaryota</taxon>
        <taxon>Fungi</taxon>
        <taxon>Dikarya</taxon>
        <taxon>Ascomycota</taxon>
        <taxon>Pezizomycotina</taxon>
        <taxon>Eurotiomycetes</taxon>
        <taxon>Eurotiomycetidae</taxon>
        <taxon>Onygenales</taxon>
        <taxon>Ajellomycetaceae</taxon>
        <taxon>Blastomyces</taxon>
    </lineage>
</organism>
<comment type="subcellular location">
    <subcellularLocation>
        <location evidence="1">Membrane</location>
        <topology evidence="1">Lipid-anchor</topology>
        <topology evidence="1">GPI-anchor</topology>
    </subcellularLocation>
    <subcellularLocation>
        <location evidence="2">Secreted</location>
    </subcellularLocation>
</comment>
<dbReference type="GO" id="GO:0005576">
    <property type="term" value="C:extracellular region"/>
    <property type="evidence" value="ECO:0007669"/>
    <property type="project" value="UniProtKB-SubCell"/>
</dbReference>
<evidence type="ECO:0000259" key="11">
    <source>
        <dbReference type="PROSITE" id="PS52012"/>
    </source>
</evidence>
<feature type="disulfide bond" evidence="9">
    <location>
        <begin position="45"/>
        <end position="52"/>
    </location>
</feature>
<feature type="chain" id="PRO_5012315599" description="CFEM domain-containing protein" evidence="10">
    <location>
        <begin position="23"/>
        <end position="95"/>
    </location>
</feature>
<dbReference type="EMBL" id="PDNC01000019">
    <property type="protein sequence ID" value="PGH06728.1"/>
    <property type="molecule type" value="Genomic_DNA"/>
</dbReference>
<comment type="caution">
    <text evidence="12">The sequence shown here is derived from an EMBL/GenBank/DDBJ whole genome shotgun (WGS) entry which is preliminary data.</text>
</comment>
<keyword evidence="5" id="KW-0336">GPI-anchor</keyword>
<evidence type="ECO:0000256" key="3">
    <source>
        <dbReference type="ARBA" id="ARBA00010031"/>
    </source>
</evidence>
<keyword evidence="8" id="KW-0449">Lipoprotein</keyword>
<dbReference type="PROSITE" id="PS52012">
    <property type="entry name" value="CFEM"/>
    <property type="match status" value="1"/>
</dbReference>
<evidence type="ECO:0000256" key="8">
    <source>
        <dbReference type="ARBA" id="ARBA00023288"/>
    </source>
</evidence>
<accession>A0A2B7XDJ7</accession>
<dbReference type="OrthoDB" id="3767534at2759"/>
<keyword evidence="9" id="KW-0408">Iron</keyword>
<dbReference type="Pfam" id="PF05730">
    <property type="entry name" value="CFEM"/>
    <property type="match status" value="1"/>
</dbReference>
<evidence type="ECO:0000256" key="10">
    <source>
        <dbReference type="SAM" id="SignalP"/>
    </source>
</evidence>
<evidence type="ECO:0000256" key="5">
    <source>
        <dbReference type="ARBA" id="ARBA00022622"/>
    </source>
</evidence>
<name>A0A2B7XDJ7_9EURO</name>
<feature type="binding site" description="axial binding residue" evidence="9">
    <location>
        <position position="49"/>
    </location>
    <ligand>
        <name>heme</name>
        <dbReference type="ChEBI" id="CHEBI:30413"/>
    </ligand>
    <ligandPart>
        <name>Fe</name>
        <dbReference type="ChEBI" id="CHEBI:18248"/>
    </ligandPart>
</feature>
<evidence type="ECO:0000256" key="9">
    <source>
        <dbReference type="PROSITE-ProRule" id="PRU01356"/>
    </source>
</evidence>
<keyword evidence="9" id="KW-0349">Heme</keyword>
<feature type="domain" description="CFEM" evidence="11">
    <location>
        <begin position="2"/>
        <end position="95"/>
    </location>
</feature>
<dbReference type="GO" id="GO:0098552">
    <property type="term" value="C:side of membrane"/>
    <property type="evidence" value="ECO:0007669"/>
    <property type="project" value="UniProtKB-KW"/>
</dbReference>
<dbReference type="AlphaFoldDB" id="A0A2B7XDJ7"/>
<evidence type="ECO:0000256" key="7">
    <source>
        <dbReference type="ARBA" id="ARBA00023157"/>
    </source>
</evidence>
<keyword evidence="5" id="KW-0472">Membrane</keyword>
<evidence type="ECO:0000256" key="2">
    <source>
        <dbReference type="ARBA" id="ARBA00004613"/>
    </source>
</evidence>
<keyword evidence="5" id="KW-0325">Glycoprotein</keyword>
<evidence type="ECO:0000256" key="4">
    <source>
        <dbReference type="ARBA" id="ARBA00022525"/>
    </source>
</evidence>
<keyword evidence="13" id="KW-1185">Reference proteome</keyword>
<keyword evidence="6 10" id="KW-0732">Signal</keyword>
<evidence type="ECO:0000313" key="12">
    <source>
        <dbReference type="EMBL" id="PGH06728.1"/>
    </source>
</evidence>
<gene>
    <name evidence="12" type="ORF">GX51_02169</name>
</gene>
<proteinExistence type="inferred from homology"/>
<feature type="signal peptide" evidence="10">
    <location>
        <begin position="1"/>
        <end position="22"/>
    </location>
</feature>
<dbReference type="STRING" id="2060905.A0A2B7XDJ7"/>
<evidence type="ECO:0000256" key="6">
    <source>
        <dbReference type="ARBA" id="ARBA00022729"/>
    </source>
</evidence>
<evidence type="ECO:0000313" key="13">
    <source>
        <dbReference type="Proteomes" id="UP000224080"/>
    </source>
</evidence>
<comment type="caution">
    <text evidence="9">Lacks conserved residue(s) required for the propagation of feature annotation.</text>
</comment>